<reference evidence="3" key="1">
    <citation type="submission" date="2020-08" db="EMBL/GenBank/DDBJ databases">
        <title>Genomic Encyclopedia of Type Strains, Phase IV (KMG-V): Genome sequencing to study the core and pangenomes of soil and plant-associated prokaryotes.</title>
        <authorList>
            <person name="Whitman W."/>
        </authorList>
    </citation>
    <scope>NUCLEOTIDE SEQUENCE [LARGE SCALE GENOMIC DNA]</scope>
    <source>
        <strain evidence="3">M8UP27</strain>
    </source>
</reference>
<organism evidence="3 4">
    <name type="scientific">Tunturiibacter empetritectus</name>
    <dbReference type="NCBI Taxonomy" id="3069691"/>
    <lineage>
        <taxon>Bacteria</taxon>
        <taxon>Pseudomonadati</taxon>
        <taxon>Acidobacteriota</taxon>
        <taxon>Terriglobia</taxon>
        <taxon>Terriglobales</taxon>
        <taxon>Acidobacteriaceae</taxon>
        <taxon>Tunturiibacter</taxon>
    </lineage>
</organism>
<evidence type="ECO:0000313" key="4">
    <source>
        <dbReference type="Proteomes" id="UP000568106"/>
    </source>
</evidence>
<dbReference type="Proteomes" id="UP000568106">
    <property type="component" value="Unassembled WGS sequence"/>
</dbReference>
<dbReference type="InterPro" id="IPR005627">
    <property type="entry name" value="CutC-like"/>
</dbReference>
<dbReference type="InterPro" id="IPR036822">
    <property type="entry name" value="CutC-like_dom_sf"/>
</dbReference>
<dbReference type="AlphaFoldDB" id="A0A7W8IFP0"/>
<dbReference type="SUPFAM" id="SSF110395">
    <property type="entry name" value="CutC-like"/>
    <property type="match status" value="1"/>
</dbReference>
<dbReference type="PANTHER" id="PTHR12598">
    <property type="entry name" value="COPPER HOMEOSTASIS PROTEIN CUTC"/>
    <property type="match status" value="1"/>
</dbReference>
<dbReference type="Gene3D" id="3.20.20.380">
    <property type="entry name" value="Copper homeostasis (CutC) domain"/>
    <property type="match status" value="1"/>
</dbReference>
<name>A0A7W8IFP0_9BACT</name>
<proteinExistence type="inferred from homology"/>
<dbReference type="Pfam" id="PF03932">
    <property type="entry name" value="CutC"/>
    <property type="match status" value="1"/>
</dbReference>
<comment type="caution">
    <text evidence="2">Once thought to be involved in copper homeostasis, experiments in E.coli have shown this is not the case.</text>
</comment>
<comment type="subcellular location">
    <subcellularLocation>
        <location evidence="2">Cytoplasm</location>
    </subcellularLocation>
</comment>
<dbReference type="GO" id="GO:0005507">
    <property type="term" value="F:copper ion binding"/>
    <property type="evidence" value="ECO:0007669"/>
    <property type="project" value="TreeGrafter"/>
</dbReference>
<gene>
    <name evidence="2" type="primary">cutC</name>
    <name evidence="3" type="ORF">HDF09_000121</name>
</gene>
<accession>A0A7W8IFP0</accession>
<comment type="caution">
    <text evidence="3">The sequence shown here is derived from an EMBL/GenBank/DDBJ whole genome shotgun (WGS) entry which is preliminary data.</text>
</comment>
<protein>
    <recommendedName>
        <fullName evidence="2">PF03932 family protein CutC</fullName>
    </recommendedName>
</protein>
<evidence type="ECO:0000256" key="2">
    <source>
        <dbReference type="HAMAP-Rule" id="MF_00795"/>
    </source>
</evidence>
<comment type="similarity">
    <text evidence="1 2">Belongs to the CutC family.</text>
</comment>
<keyword evidence="4" id="KW-1185">Reference proteome</keyword>
<evidence type="ECO:0000256" key="1">
    <source>
        <dbReference type="ARBA" id="ARBA00007768"/>
    </source>
</evidence>
<dbReference type="GO" id="GO:0005737">
    <property type="term" value="C:cytoplasm"/>
    <property type="evidence" value="ECO:0007669"/>
    <property type="project" value="UniProtKB-SubCell"/>
</dbReference>
<dbReference type="EMBL" id="JACHDY010000001">
    <property type="protein sequence ID" value="MBB5315471.1"/>
    <property type="molecule type" value="Genomic_DNA"/>
</dbReference>
<dbReference type="FunFam" id="3.20.20.380:FF:000001">
    <property type="entry name" value="Copper homeostasis protein CutC"/>
    <property type="match status" value="1"/>
</dbReference>
<evidence type="ECO:0000313" key="3">
    <source>
        <dbReference type="EMBL" id="MBB5315471.1"/>
    </source>
</evidence>
<keyword evidence="2" id="KW-0963">Cytoplasm</keyword>
<dbReference type="PANTHER" id="PTHR12598:SF0">
    <property type="entry name" value="COPPER HOMEOSTASIS PROTEIN CUTC HOMOLOG"/>
    <property type="match status" value="1"/>
</dbReference>
<sequence length="248" mass="26880">MRKIIFELCAESIQACLAAREGGADRIELCTALSEGGLTPSHGLTRAAVLRSGLPVHVLLRPRSGDFDYTDDEFALMREDLLHARSLGASGFVLGILRIDGTVDAERTRELVELAAPLEITFHRAFDYTNSLEQALEDVIATGCRRVLTSGGEPDVLSGVDKLARLVKLADGRIDVAVGGGLRIKDAKALARATGASHFHGSLRRSEASRMQHERRWVLEDADSLDGTSRFVVDSADVLAMIENLRSS</sequence>
<dbReference type="HAMAP" id="MF_00795">
    <property type="entry name" value="CutC"/>
    <property type="match status" value="1"/>
</dbReference>